<dbReference type="InterPro" id="IPR058637">
    <property type="entry name" value="YknX-like_C"/>
</dbReference>
<feature type="domain" description="YknX-like C-terminal permuted SH3-like" evidence="3">
    <location>
        <begin position="207"/>
        <end position="273"/>
    </location>
</feature>
<dbReference type="RefSeq" id="WP_245605357.1">
    <property type="nucleotide sequence ID" value="NZ_CP004372.1"/>
</dbReference>
<evidence type="ECO:0000259" key="3">
    <source>
        <dbReference type="Pfam" id="PF25989"/>
    </source>
</evidence>
<proteinExistence type="predicted"/>
<dbReference type="Gene3D" id="1.10.287.470">
    <property type="entry name" value="Helix hairpin bin"/>
    <property type="match status" value="1"/>
</dbReference>
<evidence type="ECO:0000313" key="4">
    <source>
        <dbReference type="EMBL" id="AHM05487.1"/>
    </source>
</evidence>
<organism evidence="4 5">
    <name type="scientific">Roseicyclus elongatus DSM 19469</name>
    <dbReference type="NCBI Taxonomy" id="1294273"/>
    <lineage>
        <taxon>Bacteria</taxon>
        <taxon>Pseudomonadati</taxon>
        <taxon>Pseudomonadota</taxon>
        <taxon>Alphaproteobacteria</taxon>
        <taxon>Rhodobacterales</taxon>
        <taxon>Roseobacteraceae</taxon>
        <taxon>Roseicyclus</taxon>
    </lineage>
</organism>
<dbReference type="KEGG" id="red:roselon_03224"/>
<evidence type="ECO:0000256" key="2">
    <source>
        <dbReference type="ARBA" id="ARBA00023054"/>
    </source>
</evidence>
<dbReference type="GO" id="GO:0030313">
    <property type="term" value="C:cell envelope"/>
    <property type="evidence" value="ECO:0007669"/>
    <property type="project" value="UniProtKB-SubCell"/>
</dbReference>
<keyword evidence="5" id="KW-1185">Reference proteome</keyword>
<dbReference type="EMBL" id="CP004372">
    <property type="protein sequence ID" value="AHM05487.1"/>
    <property type="molecule type" value="Genomic_DNA"/>
</dbReference>
<dbReference type="InterPro" id="IPR050465">
    <property type="entry name" value="UPF0194_transport"/>
</dbReference>
<dbReference type="Pfam" id="PF25989">
    <property type="entry name" value="YknX_C"/>
    <property type="match status" value="1"/>
</dbReference>
<dbReference type="PATRIC" id="fig|1294273.3.peg.3184"/>
<dbReference type="STRING" id="1294273.roselon_03224"/>
<keyword evidence="2" id="KW-0175">Coiled coil</keyword>
<sequence length="279" mass="29277">MRAQEEQTFAQMQFDRTQALVERGVTSLTQLETATQQVALAEAAVAAARSRITMSEGTLVRAEAALVGPEAGGAGSGGCCVTLTAPADGVVLSIATISEHPVLAGAPLVTVGDPADLEIVADLLSSDAVRIGPGTRARVERWGGDTTLEAVLDRIEPAAETRVSALGIEEQRVDAIFSITSPPEGRPGLGHGFAVFLRIVEWESDAALQVPLGALFRRGEDWAVFVVEDGIARERIIQIGQRGARMAEVTGGLEEGAAIITHPNDAIRDGVPVVDRETL</sequence>
<protein>
    <submittedName>
        <fullName evidence="4">Putative RND efflux membrane fusion protein</fullName>
    </submittedName>
</protein>
<dbReference type="PANTHER" id="PTHR32347:SF29">
    <property type="entry name" value="UPF0194 MEMBRANE PROTEIN YBHG"/>
    <property type="match status" value="1"/>
</dbReference>
<dbReference type="Proteomes" id="UP000019593">
    <property type="component" value="Chromosome"/>
</dbReference>
<dbReference type="AlphaFoldDB" id="W8S5J9"/>
<dbReference type="PANTHER" id="PTHR32347">
    <property type="entry name" value="EFFLUX SYSTEM COMPONENT YKNX-RELATED"/>
    <property type="match status" value="1"/>
</dbReference>
<evidence type="ECO:0000256" key="1">
    <source>
        <dbReference type="ARBA" id="ARBA00004196"/>
    </source>
</evidence>
<gene>
    <name evidence="4" type="ORF">roselon_03224</name>
</gene>
<accession>W8S5J9</accession>
<dbReference type="eggNOG" id="COG0845">
    <property type="taxonomic scope" value="Bacteria"/>
</dbReference>
<evidence type="ECO:0000313" key="5">
    <source>
        <dbReference type="Proteomes" id="UP000019593"/>
    </source>
</evidence>
<reference evidence="4 5" key="1">
    <citation type="submission" date="2013-03" db="EMBL/GenBank/DDBJ databases">
        <authorList>
            <person name="Fiebig A."/>
            <person name="Goeker M."/>
            <person name="Klenk H.-P.P."/>
        </authorList>
    </citation>
    <scope>NUCLEOTIDE SEQUENCE [LARGE SCALE GENOMIC DNA]</scope>
    <source>
        <strain evidence="5">DSM 19469</strain>
    </source>
</reference>
<dbReference type="SUPFAM" id="SSF56954">
    <property type="entry name" value="Outer membrane efflux proteins (OEP)"/>
    <property type="match status" value="1"/>
</dbReference>
<comment type="subcellular location">
    <subcellularLocation>
        <location evidence="1">Cell envelope</location>
    </subcellularLocation>
</comment>
<dbReference type="Gene3D" id="2.40.420.20">
    <property type="match status" value="1"/>
</dbReference>
<name>W8S5J9_9RHOB</name>
<dbReference type="HOGENOM" id="CLU_018816_14_5_5"/>